<dbReference type="HAMAP" id="MF_01398">
    <property type="entry name" value="ATP_synth_b_bprime"/>
    <property type="match status" value="1"/>
</dbReference>
<keyword evidence="4 12" id="KW-0375">Hydrogen ion transport</keyword>
<comment type="function">
    <text evidence="9 12">F(1)F(0) ATP synthase produces ATP from ADP in the presence of a proton or sodium gradient. F-type ATPases consist of two structural domains, F(1) containing the extramembraneous catalytic core and F(0) containing the membrane proton channel, linked together by a central stalk and a peripheral stalk. During catalysis, ATP synthesis in the catalytic domain of F(1) is coupled via a rotary mechanism of the central stalk subunits to proton translocation.</text>
</comment>
<reference evidence="15" key="1">
    <citation type="submission" date="2023-03" db="EMBL/GenBank/DDBJ databases">
        <title>Andean soil-derived lignocellulolytic bacterial consortium as a source of novel taxa and putative plastic-active enzymes.</title>
        <authorList>
            <person name="Diaz-Garcia L."/>
            <person name="Chuvochina M."/>
            <person name="Feuerriegel G."/>
            <person name="Bunk B."/>
            <person name="Sproer C."/>
            <person name="Streit W.R."/>
            <person name="Rodriguez L.M."/>
            <person name="Overmann J."/>
            <person name="Jimenez D.J."/>
        </authorList>
    </citation>
    <scope>NUCLEOTIDE SEQUENCE</scope>
    <source>
        <strain evidence="15">MAG 26</strain>
    </source>
</reference>
<evidence type="ECO:0000313" key="15">
    <source>
        <dbReference type="EMBL" id="WEK47294.1"/>
    </source>
</evidence>
<dbReference type="AlphaFoldDB" id="A0AAJ5X788"/>
<protein>
    <recommendedName>
        <fullName evidence="12">ATP synthase subunit b</fullName>
    </recommendedName>
    <alternativeName>
        <fullName evidence="12">ATP synthase F(0) sector subunit b</fullName>
    </alternativeName>
    <alternativeName>
        <fullName evidence="12">ATPase subunit I</fullName>
    </alternativeName>
    <alternativeName>
        <fullName evidence="12">F-type ATPase subunit b</fullName>
        <shortName evidence="12">F-ATPase subunit b</shortName>
    </alternativeName>
</protein>
<dbReference type="EMBL" id="CP119316">
    <property type="protein sequence ID" value="WEK47294.1"/>
    <property type="molecule type" value="Genomic_DNA"/>
</dbReference>
<evidence type="ECO:0000256" key="10">
    <source>
        <dbReference type="ARBA" id="ARBA00025614"/>
    </source>
</evidence>
<proteinExistence type="inferred from homology"/>
<dbReference type="GO" id="GO:0005886">
    <property type="term" value="C:plasma membrane"/>
    <property type="evidence" value="ECO:0007669"/>
    <property type="project" value="UniProtKB-SubCell"/>
</dbReference>
<comment type="subcellular location">
    <subcellularLocation>
        <location evidence="12">Cell membrane</location>
        <topology evidence="12">Single-pass membrane protein</topology>
    </subcellularLocation>
    <subcellularLocation>
        <location evidence="11">Endomembrane system</location>
        <topology evidence="11">Single-pass membrane protein</topology>
    </subcellularLocation>
</comment>
<evidence type="ECO:0000256" key="3">
    <source>
        <dbReference type="ARBA" id="ARBA00022692"/>
    </source>
</evidence>
<evidence type="ECO:0000256" key="7">
    <source>
        <dbReference type="ARBA" id="ARBA00023136"/>
    </source>
</evidence>
<evidence type="ECO:0000256" key="6">
    <source>
        <dbReference type="ARBA" id="ARBA00023065"/>
    </source>
</evidence>
<dbReference type="Pfam" id="PF00430">
    <property type="entry name" value="ATP-synt_B"/>
    <property type="match status" value="1"/>
</dbReference>
<evidence type="ECO:0000256" key="4">
    <source>
        <dbReference type="ARBA" id="ARBA00022781"/>
    </source>
</evidence>
<accession>A0AAJ5X788</accession>
<feature type="transmembrane region" description="Helical" evidence="12">
    <location>
        <begin position="25"/>
        <end position="42"/>
    </location>
</feature>
<evidence type="ECO:0000256" key="13">
    <source>
        <dbReference type="RuleBase" id="RU003848"/>
    </source>
</evidence>
<dbReference type="KEGG" id="acob:P0Y56_03145"/>
<evidence type="ECO:0000313" key="16">
    <source>
        <dbReference type="Proteomes" id="UP001218362"/>
    </source>
</evidence>
<keyword evidence="1 12" id="KW-0813">Transport</keyword>
<evidence type="ECO:0000256" key="1">
    <source>
        <dbReference type="ARBA" id="ARBA00022448"/>
    </source>
</evidence>
<evidence type="ECO:0000256" key="12">
    <source>
        <dbReference type="HAMAP-Rule" id="MF_01398"/>
    </source>
</evidence>
<evidence type="ECO:0000256" key="5">
    <source>
        <dbReference type="ARBA" id="ARBA00022989"/>
    </source>
</evidence>
<dbReference type="Proteomes" id="UP001218362">
    <property type="component" value="Chromosome"/>
</dbReference>
<dbReference type="GO" id="GO:0045259">
    <property type="term" value="C:proton-transporting ATP synthase complex"/>
    <property type="evidence" value="ECO:0007669"/>
    <property type="project" value="UniProtKB-KW"/>
</dbReference>
<keyword evidence="5 12" id="KW-1133">Transmembrane helix</keyword>
<comment type="function">
    <text evidence="10">Component of the F(0) channel, it forms part of the peripheral stalk, linking F(1) to F(0). The b'-subunit is a diverged and duplicated form of b found in plants and photosynthetic bacteria.</text>
</comment>
<keyword evidence="14" id="KW-0175">Coiled coil</keyword>
<evidence type="ECO:0000256" key="9">
    <source>
        <dbReference type="ARBA" id="ARBA00025198"/>
    </source>
</evidence>
<organism evidence="15 16">
    <name type="scientific">Candidatus Andeanibacterium colombiense</name>
    <dbReference type="NCBI Taxonomy" id="3121345"/>
    <lineage>
        <taxon>Bacteria</taxon>
        <taxon>Pseudomonadati</taxon>
        <taxon>Pseudomonadota</taxon>
        <taxon>Alphaproteobacteria</taxon>
        <taxon>Sphingomonadales</taxon>
        <taxon>Sphingomonadaceae</taxon>
        <taxon>Candidatus Andeanibacterium</taxon>
    </lineage>
</organism>
<keyword evidence="7 12" id="KW-0472">Membrane</keyword>
<keyword evidence="12" id="KW-1003">Cell membrane</keyword>
<evidence type="ECO:0000256" key="2">
    <source>
        <dbReference type="ARBA" id="ARBA00022547"/>
    </source>
</evidence>
<keyword evidence="6 12" id="KW-0406">Ion transport</keyword>
<dbReference type="GO" id="GO:0046933">
    <property type="term" value="F:proton-transporting ATP synthase activity, rotational mechanism"/>
    <property type="evidence" value="ECO:0007669"/>
    <property type="project" value="UniProtKB-UniRule"/>
</dbReference>
<comment type="similarity">
    <text evidence="12 13">Belongs to the ATPase B chain family.</text>
</comment>
<comment type="subunit">
    <text evidence="12">F-type ATPases have 2 components, F(1) - the catalytic core - and F(0) - the membrane proton channel. F(1) has five subunits: alpha(3), beta(3), gamma(1), delta(1), epsilon(1). F(0) has three main subunits: a(1), b(2) and c(10-14). The alpha and beta chains form an alternating ring which encloses part of the gamma chain. F(1) is attached to F(0) by a central stalk formed by the gamma and epsilon chains, while a peripheral stalk is formed by the delta and b chains.</text>
</comment>
<sequence length="175" mass="18552">MMYQLAAVTGPHEAEPTLLGLGAEGWVYTGVTIFFLLAIFVGKAHRKLLDGLDAKIAETRKTLDEAAEIRAEAELLLAAARQQQAASAGDAKKLIDHAREEAATIVSKAESDATELVKRRERMAQDKIAAAELAAVETLRGRTAELATAAARDAIVQSHGAKADKPLVDQAIAGI</sequence>
<evidence type="ECO:0000256" key="14">
    <source>
        <dbReference type="SAM" id="Coils"/>
    </source>
</evidence>
<keyword evidence="2 12" id="KW-0138">CF(0)</keyword>
<name>A0AAJ5X788_9SPHN</name>
<dbReference type="InterPro" id="IPR002146">
    <property type="entry name" value="ATP_synth_b/b'su_bac/chlpt"/>
</dbReference>
<keyword evidence="8 12" id="KW-0066">ATP synthesis</keyword>
<keyword evidence="3 12" id="KW-0812">Transmembrane</keyword>
<dbReference type="GO" id="GO:0012505">
    <property type="term" value="C:endomembrane system"/>
    <property type="evidence" value="ECO:0007669"/>
    <property type="project" value="UniProtKB-SubCell"/>
</dbReference>
<evidence type="ECO:0000256" key="11">
    <source>
        <dbReference type="ARBA" id="ARBA00037847"/>
    </source>
</evidence>
<gene>
    <name evidence="12" type="primary">atpF</name>
    <name evidence="15" type="ORF">P0Y56_03145</name>
</gene>
<evidence type="ECO:0000256" key="8">
    <source>
        <dbReference type="ARBA" id="ARBA00023310"/>
    </source>
</evidence>
<feature type="coiled-coil region" evidence="14">
    <location>
        <begin position="49"/>
        <end position="83"/>
    </location>
</feature>